<accession>A0A4R6AZZ5</accession>
<sequence>MSGFSADWLALREPADSRSRSRDLIDRAGAMLAQHTAPLVCDLGSGTGAGMRAFAPSFPKDTQWLLTDHDPETLAIAGAAKGVKTALADLSADPAPWPEACRLVTATALFDLAAPEWINKLADRLAEDKLPVLACLTYDGRLGFAPAMGGDAALSAAFNRHQRGDKGLGGPAAGPGAAVALARALSARGYKVQMEDSAWRLQAPRDTLLMKELIRGWSDAMKGLVGDEVAQRWCDMRLANTTRLTIGHTDIFATPPKG</sequence>
<gene>
    <name evidence="1" type="ORF">E2L05_11055</name>
</gene>
<keyword evidence="2" id="KW-1185">Reference proteome</keyword>
<dbReference type="InterPro" id="IPR029063">
    <property type="entry name" value="SAM-dependent_MTases_sf"/>
</dbReference>
<reference evidence="1 2" key="1">
    <citation type="submission" date="2019-03" db="EMBL/GenBank/DDBJ databases">
        <title>Rhodobacteraceae bacterium SM1902, a new member of the family Rhodobacteraceae isolated from Yantai.</title>
        <authorList>
            <person name="Sun Y."/>
        </authorList>
    </citation>
    <scope>NUCLEOTIDE SEQUENCE [LARGE SCALE GENOMIC DNA]</scope>
    <source>
        <strain evidence="1 2">SM1902</strain>
    </source>
</reference>
<dbReference type="EMBL" id="SMZO01000022">
    <property type="protein sequence ID" value="TDL87753.1"/>
    <property type="molecule type" value="Genomic_DNA"/>
</dbReference>
<comment type="caution">
    <text evidence="1">The sequence shown here is derived from an EMBL/GenBank/DDBJ whole genome shotgun (WGS) entry which is preliminary data.</text>
</comment>
<dbReference type="OrthoDB" id="7273451at2"/>
<dbReference type="GO" id="GO:0008168">
    <property type="term" value="F:methyltransferase activity"/>
    <property type="evidence" value="ECO:0007669"/>
    <property type="project" value="UniProtKB-KW"/>
</dbReference>
<organism evidence="1 2">
    <name type="scientific">Meridianimarinicoccus aquatilis</name>
    <dbReference type="NCBI Taxonomy" id="2552766"/>
    <lineage>
        <taxon>Bacteria</taxon>
        <taxon>Pseudomonadati</taxon>
        <taxon>Pseudomonadota</taxon>
        <taxon>Alphaproteobacteria</taxon>
        <taxon>Rhodobacterales</taxon>
        <taxon>Paracoccaceae</taxon>
        <taxon>Meridianimarinicoccus</taxon>
    </lineage>
</organism>
<dbReference type="Gene3D" id="3.40.50.150">
    <property type="entry name" value="Vaccinia Virus protein VP39"/>
    <property type="match status" value="1"/>
</dbReference>
<dbReference type="GO" id="GO:0032259">
    <property type="term" value="P:methylation"/>
    <property type="evidence" value="ECO:0007669"/>
    <property type="project" value="UniProtKB-KW"/>
</dbReference>
<keyword evidence="1" id="KW-0489">Methyltransferase</keyword>
<dbReference type="SUPFAM" id="SSF53335">
    <property type="entry name" value="S-adenosyl-L-methionine-dependent methyltransferases"/>
    <property type="match status" value="1"/>
</dbReference>
<dbReference type="Proteomes" id="UP000294562">
    <property type="component" value="Unassembled WGS sequence"/>
</dbReference>
<evidence type="ECO:0000313" key="1">
    <source>
        <dbReference type="EMBL" id="TDL87753.1"/>
    </source>
</evidence>
<dbReference type="RefSeq" id="WP_133342971.1">
    <property type="nucleotide sequence ID" value="NZ_SMZO01000022.1"/>
</dbReference>
<proteinExistence type="predicted"/>
<protein>
    <submittedName>
        <fullName evidence="1">Class I SAM-dependent methyltransferase</fullName>
    </submittedName>
</protein>
<dbReference type="AlphaFoldDB" id="A0A4R6AZZ5"/>
<evidence type="ECO:0000313" key="2">
    <source>
        <dbReference type="Proteomes" id="UP000294562"/>
    </source>
</evidence>
<keyword evidence="1" id="KW-0808">Transferase</keyword>
<name>A0A4R6AZZ5_9RHOB</name>